<dbReference type="RefSeq" id="XP_024332439.1">
    <property type="nucleotide sequence ID" value="XM_024473586.1"/>
</dbReference>
<dbReference type="SUPFAM" id="SSF47923">
    <property type="entry name" value="Ypt/Rab-GAP domain of gyp1p"/>
    <property type="match status" value="2"/>
</dbReference>
<dbReference type="EMBL" id="JPQZ01000001">
    <property type="protein sequence ID" value="KKO76697.1"/>
    <property type="molecule type" value="Genomic_DNA"/>
</dbReference>
<evidence type="ECO:0000259" key="3">
    <source>
        <dbReference type="PROSITE" id="PS50086"/>
    </source>
</evidence>
<dbReference type="Gene3D" id="1.10.8.270">
    <property type="entry name" value="putative rabgap domain of human tbc1 domain family member 14 like domains"/>
    <property type="match status" value="1"/>
</dbReference>
<feature type="coiled-coil region" evidence="1">
    <location>
        <begin position="50"/>
        <end position="77"/>
    </location>
</feature>
<dbReference type="VEuPathDB" id="MicrosporidiaDB:NCER_100108"/>
<feature type="transmembrane region" description="Helical" evidence="2">
    <location>
        <begin position="256"/>
        <end position="276"/>
    </location>
</feature>
<dbReference type="PANTHER" id="PTHR47219:SF9">
    <property type="entry name" value="GTPASE ACTIVATING PROTEIN AND CENTROSOME-ASSOCIATED, ISOFORM B"/>
    <property type="match status" value="1"/>
</dbReference>
<name>A0A0F9YW82_9MICR</name>
<dbReference type="PANTHER" id="PTHR47219">
    <property type="entry name" value="RAB GTPASE-ACTIVATING PROTEIN 1-LIKE"/>
    <property type="match status" value="1"/>
</dbReference>
<comment type="caution">
    <text evidence="4">The sequence shown here is derived from an EMBL/GenBank/DDBJ whole genome shotgun (WGS) entry which is preliminary data.</text>
</comment>
<sequence length="326" mass="38962">MKNTNNIFVKYNGKEDTQISYCKNKILCIDEYGFITDKFVNSSVSEHSLKNQWYEKIEQYEDNYKKYLKSIKILRLVRLGIPLTLKNTIWKIFVHKDFLYNYKTLKSQENEYAHQIHVDIQRTFRTHYLFTKKYGRGQSELFNILTAFANFMPSIGYCQGMSNIAGIILMYFPEEEAFELLVNIVQKNKLETLFDKSLSKCNKIQLLQIELFKLIIPDVLTHLDDNGVDLSIYAIGWYLTLFTRFNIKYVLRFWDLFLYLDFSIFLFIAASILKFFSNFIFKLKDEQLVEFMGKIDTFEMDIDEIIFNSVKYAKKFNYLNYKKKLN</sequence>
<keyword evidence="5" id="KW-1185">Reference proteome</keyword>
<dbReference type="AlphaFoldDB" id="A0A0F9YW82"/>
<keyword evidence="2" id="KW-0472">Membrane</keyword>
<dbReference type="GO" id="GO:0005096">
    <property type="term" value="F:GTPase activator activity"/>
    <property type="evidence" value="ECO:0007669"/>
    <property type="project" value="TreeGrafter"/>
</dbReference>
<gene>
    <name evidence="4" type="ORF">AAJ76_1000139409</name>
</gene>
<dbReference type="Proteomes" id="UP000034350">
    <property type="component" value="Unassembled WGS sequence"/>
</dbReference>
<dbReference type="VEuPathDB" id="MicrosporidiaDB:AAJ76_1000139409"/>
<evidence type="ECO:0000256" key="1">
    <source>
        <dbReference type="SAM" id="Coils"/>
    </source>
</evidence>
<dbReference type="VEuPathDB" id="MicrosporidiaDB:G9O61_00g002420"/>
<keyword evidence="2" id="KW-0812">Transmembrane</keyword>
<dbReference type="InterPro" id="IPR000195">
    <property type="entry name" value="Rab-GAP-TBC_dom"/>
</dbReference>
<dbReference type="PROSITE" id="PS50086">
    <property type="entry name" value="TBC_RABGAP"/>
    <property type="match status" value="1"/>
</dbReference>
<evidence type="ECO:0000313" key="5">
    <source>
        <dbReference type="Proteomes" id="UP000034350"/>
    </source>
</evidence>
<evidence type="ECO:0000256" key="2">
    <source>
        <dbReference type="SAM" id="Phobius"/>
    </source>
</evidence>
<keyword evidence="2" id="KW-1133">Transmembrane helix</keyword>
<accession>A0A0F9YW82</accession>
<proteinExistence type="predicted"/>
<dbReference type="InterPro" id="IPR035969">
    <property type="entry name" value="Rab-GAP_TBC_sf"/>
</dbReference>
<dbReference type="SMART" id="SM00164">
    <property type="entry name" value="TBC"/>
    <property type="match status" value="1"/>
</dbReference>
<dbReference type="FunFam" id="1.10.8.270:FF:000016">
    <property type="entry name" value="TBC1 domain family member 2A"/>
    <property type="match status" value="1"/>
</dbReference>
<protein>
    <submittedName>
        <fullName evidence="4">Gtpase-activating protein</fullName>
    </submittedName>
</protein>
<feature type="domain" description="Rab-GAP TBC" evidence="3">
    <location>
        <begin position="80"/>
        <end position="261"/>
    </location>
</feature>
<evidence type="ECO:0000313" key="4">
    <source>
        <dbReference type="EMBL" id="KKO76697.1"/>
    </source>
</evidence>
<dbReference type="OrthoDB" id="294251at2759"/>
<dbReference type="GeneID" id="36318480"/>
<keyword evidence="1" id="KW-0175">Coiled coil</keyword>
<dbReference type="Pfam" id="PF00566">
    <property type="entry name" value="RabGAP-TBC"/>
    <property type="match status" value="1"/>
</dbReference>
<dbReference type="InterPro" id="IPR050302">
    <property type="entry name" value="Rab_GAP_TBC_domain"/>
</dbReference>
<reference evidence="4 5" key="1">
    <citation type="journal article" date="2015" name="Environ. Microbiol.">
        <title>Genome analyses suggest the presence of polyploidy and recent human-driven expansions in eight global populations of the honeybee pathogen Nosema ceranae.</title>
        <authorList>
            <person name="Pelin A."/>
            <person name="Selman M."/>
            <person name="Aris-Brosou S."/>
            <person name="Farinelli L."/>
            <person name="Corradi N."/>
        </authorList>
    </citation>
    <scope>NUCLEOTIDE SEQUENCE [LARGE SCALE GENOMIC DNA]</scope>
    <source>
        <strain evidence="4 5">PA08 1199</strain>
    </source>
</reference>
<dbReference type="Gene3D" id="1.10.472.80">
    <property type="entry name" value="Ypt/Rab-GAP domain of gyp1p, domain 3"/>
    <property type="match status" value="1"/>
</dbReference>
<organism evidence="4 5">
    <name type="scientific">Vairimorpha ceranae</name>
    <dbReference type="NCBI Taxonomy" id="40302"/>
    <lineage>
        <taxon>Eukaryota</taxon>
        <taxon>Fungi</taxon>
        <taxon>Fungi incertae sedis</taxon>
        <taxon>Microsporidia</taxon>
        <taxon>Nosematidae</taxon>
        <taxon>Vairimorpha</taxon>
    </lineage>
</organism>
<dbReference type="GO" id="GO:0031267">
    <property type="term" value="F:small GTPase binding"/>
    <property type="evidence" value="ECO:0007669"/>
    <property type="project" value="TreeGrafter"/>
</dbReference>